<feature type="compositionally biased region" description="Polar residues" evidence="1">
    <location>
        <begin position="195"/>
        <end position="211"/>
    </location>
</feature>
<dbReference type="Proteomes" id="UP000707071">
    <property type="component" value="Unassembled WGS sequence"/>
</dbReference>
<proteinExistence type="predicted"/>
<keyword evidence="3" id="KW-1185">Reference proteome</keyword>
<feature type="region of interest" description="Disordered" evidence="1">
    <location>
        <begin position="244"/>
        <end position="343"/>
    </location>
</feature>
<feature type="compositionally biased region" description="Gly residues" evidence="1">
    <location>
        <begin position="774"/>
        <end position="785"/>
    </location>
</feature>
<accession>A0A9P7U9H6</accession>
<feature type="compositionally biased region" description="Basic and acidic residues" evidence="1">
    <location>
        <begin position="145"/>
        <end position="162"/>
    </location>
</feature>
<comment type="caution">
    <text evidence="2">The sequence shown here is derived from an EMBL/GenBank/DDBJ whole genome shotgun (WGS) entry which is preliminary data.</text>
</comment>
<dbReference type="Gene3D" id="3.40.50.1820">
    <property type="entry name" value="alpha/beta hydrolase"/>
    <property type="match status" value="1"/>
</dbReference>
<sequence>MRTASRTGLLQPPLSLSPPPPGHGKPMPLPQKEAADPRGASASASEDANLSDETFIEHQDEAQAALQPAISAAASHLTSCETSAAEKEAALRRLLGGEGEDDSEGDTDADPTEGEPISENEAKHTENSNRVGRGYSCPSSSPQDHLQRQERQEQQQQHHEPPEQLPMPTPWTVNSAFAPNTDNKDSSRTHHAKSILQQAFNPTRQHRSLSAGQEAFRKLQKALPSFGGHAGFFPSLPASFMANFTGGDRDNKQASHSQGSSNVSSKLGGSNVSKQGGTSSTPRPRSMTFNPLSTSTSDGPVAGYAAASEKRDKRASLPGPPRTSSSPMSRPRPRPRPSMLRRVTSDESMLYHSLSRQSSLGDDNKFHDVREMVNIRFMAIKDSLPDVPNFKMPSLARLHAVSRMSSVSLNGLFSSTSDTNATGRQGPESRRQPRNSSPLSSSKTPSVSKPASPTKPTSNTAASTVASTATSAIDRVLEKLTGDIVILGGYRGSVLRSAEPPHQQLWAPVKLGFNMRKANLEVGLQDEDELTMEERIVPSGMLKHVGPVDISKKLFKKLRSSPNARNGTLRIWDFGYDWRLSPALSSEKLRQFLAKLPSNRPGTPPSSRGALVVAHSLGGLVTRHAVNQAPDLFSGVLYAGVPQRCINILGPLRNGDAVLFNEKLLNAQVNFSIRTSFALLPDDGFCFIDKESGESYPVDFFDADNWARWHLSPCVASLLPPYNRDKQQASFHSPLVSLLPNSLLKNKKPLDIQTSGAVSSSADNRENQGSHASFGGGGGGGGGGVASLPSPPESPCSPPPDIPASGGSTGTSDRERYMQYLRRTLAATRKFRAELAHLETHESANVYPPHAVLYGKTIPTVYAAQVSGREAIAYADAYDDLVFRPGDGVVLAREAMLPEGYALVRSGRVSTERGHLTMLGDLPSVAKAFEALLWGRQKGIGMGRRDGL</sequence>
<dbReference type="EMBL" id="SRRH01000019">
    <property type="protein sequence ID" value="KAG6302749.1"/>
    <property type="molecule type" value="Genomic_DNA"/>
</dbReference>
<feature type="compositionally biased region" description="Low complexity" evidence="1">
    <location>
        <begin position="62"/>
        <end position="75"/>
    </location>
</feature>
<dbReference type="SUPFAM" id="SSF53474">
    <property type="entry name" value="alpha/beta-Hydrolases"/>
    <property type="match status" value="1"/>
</dbReference>
<gene>
    <name evidence="2" type="ORF">E4U09_002124</name>
</gene>
<feature type="compositionally biased region" description="Acidic residues" evidence="1">
    <location>
        <begin position="98"/>
        <end position="118"/>
    </location>
</feature>
<name>A0A9P7U9H6_9HYPO</name>
<feature type="region of interest" description="Disordered" evidence="1">
    <location>
        <begin position="412"/>
        <end position="467"/>
    </location>
</feature>
<feature type="compositionally biased region" description="Polar residues" evidence="1">
    <location>
        <begin position="412"/>
        <end position="423"/>
    </location>
</feature>
<dbReference type="AlphaFoldDB" id="A0A9P7U9H6"/>
<evidence type="ECO:0000313" key="3">
    <source>
        <dbReference type="Proteomes" id="UP000707071"/>
    </source>
</evidence>
<evidence type="ECO:0000313" key="2">
    <source>
        <dbReference type="EMBL" id="KAG6302749.1"/>
    </source>
</evidence>
<evidence type="ECO:0000256" key="1">
    <source>
        <dbReference type="SAM" id="MobiDB-lite"/>
    </source>
</evidence>
<feature type="compositionally biased region" description="Polar residues" evidence="1">
    <location>
        <begin position="42"/>
        <end position="52"/>
    </location>
</feature>
<reference evidence="2 3" key="1">
    <citation type="journal article" date="2020" name="bioRxiv">
        <title>Whole genome comparisons of ergot fungi reveals the divergence and evolution of species within the genus Claviceps are the result of varying mechanisms driving genome evolution and host range expansion.</title>
        <authorList>
            <person name="Wyka S.A."/>
            <person name="Mondo S.J."/>
            <person name="Liu M."/>
            <person name="Dettman J."/>
            <person name="Nalam V."/>
            <person name="Broders K.D."/>
        </authorList>
    </citation>
    <scope>NUCLEOTIDE SEQUENCE [LARGE SCALE GENOMIC DNA]</scope>
    <source>
        <strain evidence="2 3">Clav52</strain>
    </source>
</reference>
<feature type="region of interest" description="Disordered" evidence="1">
    <location>
        <begin position="1"/>
        <end position="213"/>
    </location>
</feature>
<feature type="compositionally biased region" description="Polar residues" evidence="1">
    <location>
        <begin position="171"/>
        <end position="181"/>
    </location>
</feature>
<feature type="region of interest" description="Disordered" evidence="1">
    <location>
        <begin position="754"/>
        <end position="815"/>
    </location>
</feature>
<feature type="compositionally biased region" description="Pro residues" evidence="1">
    <location>
        <begin position="15"/>
        <end position="29"/>
    </location>
</feature>
<feature type="compositionally biased region" description="Low complexity" evidence="1">
    <location>
        <begin position="436"/>
        <end position="467"/>
    </location>
</feature>
<feature type="compositionally biased region" description="Pro residues" evidence="1">
    <location>
        <begin position="789"/>
        <end position="802"/>
    </location>
</feature>
<organism evidence="2 3">
    <name type="scientific">Claviceps aff. purpurea</name>
    <dbReference type="NCBI Taxonomy" id="1967640"/>
    <lineage>
        <taxon>Eukaryota</taxon>
        <taxon>Fungi</taxon>
        <taxon>Dikarya</taxon>
        <taxon>Ascomycota</taxon>
        <taxon>Pezizomycotina</taxon>
        <taxon>Sordariomycetes</taxon>
        <taxon>Hypocreomycetidae</taxon>
        <taxon>Hypocreales</taxon>
        <taxon>Clavicipitaceae</taxon>
        <taxon>Claviceps</taxon>
    </lineage>
</organism>
<feature type="compositionally biased region" description="Polar residues" evidence="1">
    <location>
        <begin position="254"/>
        <end position="298"/>
    </location>
</feature>
<protein>
    <submittedName>
        <fullName evidence="2">Uncharacterized protein</fullName>
    </submittedName>
</protein>
<dbReference type="InterPro" id="IPR029058">
    <property type="entry name" value="AB_hydrolase_fold"/>
</dbReference>